<dbReference type="AlphaFoldDB" id="A0A562KU01"/>
<evidence type="ECO:0000313" key="2">
    <source>
        <dbReference type="EMBL" id="TWH98816.1"/>
    </source>
</evidence>
<feature type="region of interest" description="Disordered" evidence="1">
    <location>
        <begin position="463"/>
        <end position="483"/>
    </location>
</feature>
<proteinExistence type="predicted"/>
<gene>
    <name evidence="2" type="ORF">IQ17_05673</name>
</gene>
<dbReference type="Gene3D" id="3.40.50.300">
    <property type="entry name" value="P-loop containing nucleotide triphosphate hydrolases"/>
    <property type="match status" value="1"/>
</dbReference>
<reference evidence="2 3" key="1">
    <citation type="journal article" date="2015" name="Stand. Genomic Sci.">
        <title>Genomic Encyclopedia of Bacterial and Archaeal Type Strains, Phase III: the genomes of soil and plant-associated and newly described type strains.</title>
        <authorList>
            <person name="Whitman W.B."/>
            <person name="Woyke T."/>
            <person name="Klenk H.P."/>
            <person name="Zhou Y."/>
            <person name="Lilburn T.G."/>
            <person name="Beck B.J."/>
            <person name="De Vos P."/>
            <person name="Vandamme P."/>
            <person name="Eisen J.A."/>
            <person name="Garrity G."/>
            <person name="Hugenholtz P."/>
            <person name="Kyrpides N.C."/>
        </authorList>
    </citation>
    <scope>NUCLEOTIDE SEQUENCE [LARGE SCALE GENOMIC DNA]</scope>
    <source>
        <strain evidence="2 3">CGMCC 1.10947</strain>
    </source>
</reference>
<comment type="caution">
    <text evidence="2">The sequence shown here is derived from an EMBL/GenBank/DDBJ whole genome shotgun (WGS) entry which is preliminary data.</text>
</comment>
<evidence type="ECO:0000256" key="1">
    <source>
        <dbReference type="SAM" id="MobiDB-lite"/>
    </source>
</evidence>
<protein>
    <submittedName>
        <fullName evidence="2">Uncharacterized protein</fullName>
    </submittedName>
</protein>
<sequence>MPENDRAPQRGRSLQFVSEPDHANSWIGVARGLLDGGYRTVTAYLLDDAAAEIASALSSEFGEAFRVSERRGQTPTSAEPEAFDPFDAILLIGGDAETVSAALLGYVDRRAPALVAPVTERYYSKLPLYLISIPKAGTHLLFRLAEALGYAAGGVAPDRPKGGHWYYLLHSNAHTMTREFFRDELQRAPFGNRAHPFMRSPALFNYRNPFDILVSEANYWHIDGNSPLSVLLGHLSFEERIARLMEDRWLLGSVRDRVGEFAAWLDCGNVVPISFEEIVGDAGGGSDEAFEALVWSLQLKLHAPGITRDICAAASGRSSPTFREGRINGWRQALSADVVRQLEALPQDFMVKFGYDGSSVLPRHVAAFRHRPLRLMSTTHFSVPFLVETDFLDHNIVSFNQRYYGIPFSAGSADLRQLSAEELARFANSESLASVRAQIVAREVERQVAPMVGELVKSELEKLRRRGPDDTGGERAFSNGGISADATEGRTAPVVSPSGGDDRVGEIRPLGSFLRHNLFERRDGVIAVPMRIGPVDPNLYDLRYAPGVIAERSLMSVYASVLRASFRWVCRRARL</sequence>
<keyword evidence="3" id="KW-1185">Reference proteome</keyword>
<dbReference type="Proteomes" id="UP000317176">
    <property type="component" value="Unassembled WGS sequence"/>
</dbReference>
<dbReference type="InterPro" id="IPR027417">
    <property type="entry name" value="P-loop_NTPase"/>
</dbReference>
<name>A0A562KU01_9BRAD</name>
<feature type="compositionally biased region" description="Basic and acidic residues" evidence="1">
    <location>
        <begin position="463"/>
        <end position="473"/>
    </location>
</feature>
<evidence type="ECO:0000313" key="3">
    <source>
        <dbReference type="Proteomes" id="UP000317176"/>
    </source>
</evidence>
<dbReference type="EMBL" id="VLKL01000020">
    <property type="protein sequence ID" value="TWH98816.1"/>
    <property type="molecule type" value="Genomic_DNA"/>
</dbReference>
<accession>A0A562KU01</accession>
<dbReference type="SUPFAM" id="SSF52540">
    <property type="entry name" value="P-loop containing nucleoside triphosphate hydrolases"/>
    <property type="match status" value="1"/>
</dbReference>
<organism evidence="2 3">
    <name type="scientific">Bradyrhizobium daqingense</name>
    <dbReference type="NCBI Taxonomy" id="993502"/>
    <lineage>
        <taxon>Bacteria</taxon>
        <taxon>Pseudomonadati</taxon>
        <taxon>Pseudomonadota</taxon>
        <taxon>Alphaproteobacteria</taxon>
        <taxon>Hyphomicrobiales</taxon>
        <taxon>Nitrobacteraceae</taxon>
        <taxon>Bradyrhizobium</taxon>
    </lineage>
</organism>